<accession>A0AAW1XXT3</accession>
<dbReference type="AlphaFoldDB" id="A0AAW1XXT3"/>
<name>A0AAW1XXT3_RUBAR</name>
<reference evidence="1 2" key="1">
    <citation type="journal article" date="2023" name="G3 (Bethesda)">
        <title>A chromosome-length genome assembly and annotation of blackberry (Rubus argutus, cv. 'Hillquist').</title>
        <authorList>
            <person name="Bruna T."/>
            <person name="Aryal R."/>
            <person name="Dudchenko O."/>
            <person name="Sargent D.J."/>
            <person name="Mead D."/>
            <person name="Buti M."/>
            <person name="Cavallini A."/>
            <person name="Hytonen T."/>
            <person name="Andres J."/>
            <person name="Pham M."/>
            <person name="Weisz D."/>
            <person name="Mascagni F."/>
            <person name="Usai G."/>
            <person name="Natali L."/>
            <person name="Bassil N."/>
            <person name="Fernandez G.E."/>
            <person name="Lomsadze A."/>
            <person name="Armour M."/>
            <person name="Olukolu B."/>
            <person name="Poorten T."/>
            <person name="Britton C."/>
            <person name="Davik J."/>
            <person name="Ashrafi H."/>
            <person name="Aiden E.L."/>
            <person name="Borodovsky M."/>
            <person name="Worthington M."/>
        </authorList>
    </citation>
    <scope>NUCLEOTIDE SEQUENCE [LARGE SCALE GENOMIC DNA]</scope>
    <source>
        <strain evidence="1">PI 553951</strain>
    </source>
</reference>
<keyword evidence="2" id="KW-1185">Reference proteome</keyword>
<dbReference type="EMBL" id="JBEDUW010000003">
    <property type="protein sequence ID" value="KAK9940740.1"/>
    <property type="molecule type" value="Genomic_DNA"/>
</dbReference>
<dbReference type="Proteomes" id="UP001457282">
    <property type="component" value="Unassembled WGS sequence"/>
</dbReference>
<evidence type="ECO:0000313" key="2">
    <source>
        <dbReference type="Proteomes" id="UP001457282"/>
    </source>
</evidence>
<gene>
    <name evidence="1" type="ORF">M0R45_017383</name>
</gene>
<organism evidence="1 2">
    <name type="scientific">Rubus argutus</name>
    <name type="common">Southern blackberry</name>
    <dbReference type="NCBI Taxonomy" id="59490"/>
    <lineage>
        <taxon>Eukaryota</taxon>
        <taxon>Viridiplantae</taxon>
        <taxon>Streptophyta</taxon>
        <taxon>Embryophyta</taxon>
        <taxon>Tracheophyta</taxon>
        <taxon>Spermatophyta</taxon>
        <taxon>Magnoliopsida</taxon>
        <taxon>eudicotyledons</taxon>
        <taxon>Gunneridae</taxon>
        <taxon>Pentapetalae</taxon>
        <taxon>rosids</taxon>
        <taxon>fabids</taxon>
        <taxon>Rosales</taxon>
        <taxon>Rosaceae</taxon>
        <taxon>Rosoideae</taxon>
        <taxon>Rosoideae incertae sedis</taxon>
        <taxon>Rubus</taxon>
    </lineage>
</organism>
<comment type="caution">
    <text evidence="1">The sequence shown here is derived from an EMBL/GenBank/DDBJ whole genome shotgun (WGS) entry which is preliminary data.</text>
</comment>
<proteinExistence type="predicted"/>
<evidence type="ECO:0000313" key="1">
    <source>
        <dbReference type="EMBL" id="KAK9940740.1"/>
    </source>
</evidence>
<protein>
    <submittedName>
        <fullName evidence="1">Uncharacterized protein</fullName>
    </submittedName>
</protein>
<sequence>MASFLVPDLEKEVSRVLAAAAVEVVVGADKGRVADERRPMLVCAPEAHKGVRDLAGSLGSISEYITSLGSTGSSASTLIEFYVFSVWIERRHCTLMALLKS</sequence>